<evidence type="ECO:0000256" key="4">
    <source>
        <dbReference type="ARBA" id="ARBA00022989"/>
    </source>
</evidence>
<evidence type="ECO:0000313" key="9">
    <source>
        <dbReference type="Proteomes" id="UP000001058"/>
    </source>
</evidence>
<evidence type="ECO:0000313" key="8">
    <source>
        <dbReference type="EMBL" id="EFJ46829.1"/>
    </source>
</evidence>
<evidence type="ECO:0000256" key="7">
    <source>
        <dbReference type="RuleBase" id="RU368066"/>
    </source>
</evidence>
<dbReference type="InParanoid" id="D8U0A8"/>
<feature type="transmembrane region" description="Helical" evidence="7">
    <location>
        <begin position="682"/>
        <end position="703"/>
    </location>
</feature>
<comment type="subcellular location">
    <subcellularLocation>
        <location evidence="7">Cell membrane</location>
        <topology evidence="7">Multi-pass membrane protein</topology>
    </subcellularLocation>
    <subcellularLocation>
        <location evidence="1">Membrane</location>
        <topology evidence="1">Multi-pass membrane protein</topology>
    </subcellularLocation>
</comment>
<keyword evidence="5 7" id="KW-0472">Membrane</keyword>
<sequence length="791" mass="86878">MACCGDDDADTKEGFVVKRRCRDVLCLLLFIAFWAGMFVICGFAFKEGEPNRVLYGVDSFGMTCGSKNKIFNVTFDFSDAKNLYWLNPLDLLSISGISYAKTICAASCPGASQQCSADNLPCQNGAKFTCPYYRFAEDNLYGLIPGVSDADTSYWSELALVTNITDSSASSFLSKLDSLGGAFSTLAAQLRANFSGLYYQTQSQFPGNGPCYPNLFETSGFFYRCFPKFPANVTSAITATVSGTISKAVKSDDVKNLVKHFDSSSQRWGRYVGDISRGILVIVIGGLVGSLVLSLVWLVVLRYLGGVMVWLGIIFINLCCIGACLFTWVKAGYIGNSGVGQDILDALPVEISPAQSEERTWFWIAIGASIVAGFVLLITLLCISRIRIAVACVKVASQAVGSMPSIIFFPILPFVLEVGLVIYWIAVTALMYSSGDLTAHCRTQSSKESFSFSKYTNVSNLMDATTFNPSSELSSSFNYSSYSLSPNATMGNCYTNVTTDQRAFLCGRDPNCYLSYDWNNRLKYAFIYHFFGLLWTNQVIIGFACVTIAGAIAQYYWSRGDSANMSAFPVLVALKNTIIYHMGSICFAACIIAIIQLIRFLLEYLDRKTKEIQQQNKFAEWAMCCVKCCMWCLEQIVKFINRNAYIMMAIKGKGYCCSAIQAVKLIVSNALRIAVVNLVGDWLIFLGKVSVAAACGVIAYAMTEAKYYNSPEEFPNTYLYSPVLVIAISVITAYAVAEIFFAVFEMAIDTVILAFCEDCDANDGNPKYAPELLMDVMGGPKDEEAQKPQKA</sequence>
<dbReference type="AlphaFoldDB" id="D8U0A8"/>
<gene>
    <name evidence="8" type="ORF">VOLCADRAFT_121040</name>
</gene>
<comment type="function">
    <text evidence="7">Choline transporter.</text>
</comment>
<protein>
    <recommendedName>
        <fullName evidence="7">Choline transporter-like protein</fullName>
    </recommendedName>
</protein>
<dbReference type="GO" id="GO:0005886">
    <property type="term" value="C:plasma membrane"/>
    <property type="evidence" value="ECO:0007669"/>
    <property type="project" value="UniProtKB-SubCell"/>
</dbReference>
<evidence type="ECO:0000256" key="2">
    <source>
        <dbReference type="ARBA" id="ARBA00007168"/>
    </source>
</evidence>
<dbReference type="KEGG" id="vcn:VOLCADRAFT_121040"/>
<dbReference type="FunCoup" id="D8U0A8">
    <property type="interactions" value="535"/>
</dbReference>
<dbReference type="Proteomes" id="UP000001058">
    <property type="component" value="Unassembled WGS sequence"/>
</dbReference>
<feature type="transmembrane region" description="Helical" evidence="7">
    <location>
        <begin position="577"/>
        <end position="602"/>
    </location>
</feature>
<feature type="transmembrane region" description="Helical" evidence="7">
    <location>
        <begin position="24"/>
        <end position="45"/>
    </location>
</feature>
<feature type="transmembrane region" description="Helical" evidence="7">
    <location>
        <begin position="307"/>
        <end position="329"/>
    </location>
</feature>
<dbReference type="InterPro" id="IPR007603">
    <property type="entry name" value="Choline_transptr-like"/>
</dbReference>
<keyword evidence="6" id="KW-0325">Glycoprotein</keyword>
<reference evidence="8 9" key="1">
    <citation type="journal article" date="2010" name="Science">
        <title>Genomic analysis of organismal complexity in the multicellular green alga Volvox carteri.</title>
        <authorList>
            <person name="Prochnik S.E."/>
            <person name="Umen J."/>
            <person name="Nedelcu A.M."/>
            <person name="Hallmann A."/>
            <person name="Miller S.M."/>
            <person name="Nishii I."/>
            <person name="Ferris P."/>
            <person name="Kuo A."/>
            <person name="Mitros T."/>
            <person name="Fritz-Laylin L.K."/>
            <person name="Hellsten U."/>
            <person name="Chapman J."/>
            <person name="Simakov O."/>
            <person name="Rensing S.A."/>
            <person name="Terry A."/>
            <person name="Pangilinan J."/>
            <person name="Kapitonov V."/>
            <person name="Jurka J."/>
            <person name="Salamov A."/>
            <person name="Shapiro H."/>
            <person name="Schmutz J."/>
            <person name="Grimwood J."/>
            <person name="Lindquist E."/>
            <person name="Lucas S."/>
            <person name="Grigoriev I.V."/>
            <person name="Schmitt R."/>
            <person name="Kirk D."/>
            <person name="Rokhsar D.S."/>
        </authorList>
    </citation>
    <scope>NUCLEOTIDE SEQUENCE [LARGE SCALE GENOMIC DNA]</scope>
    <source>
        <strain evidence="9">f. Nagariensis / Eve</strain>
    </source>
</reference>
<feature type="transmembrane region" description="Helical" evidence="7">
    <location>
        <begin position="279"/>
        <end position="300"/>
    </location>
</feature>
<accession>D8U0A8</accession>
<feature type="transmembrane region" description="Helical" evidence="7">
    <location>
        <begin position="723"/>
        <end position="744"/>
    </location>
</feature>
<evidence type="ECO:0000256" key="1">
    <source>
        <dbReference type="ARBA" id="ARBA00004141"/>
    </source>
</evidence>
<keyword evidence="9" id="KW-1185">Reference proteome</keyword>
<evidence type="ECO:0000256" key="5">
    <source>
        <dbReference type="ARBA" id="ARBA00023136"/>
    </source>
</evidence>
<dbReference type="PANTHER" id="PTHR12385">
    <property type="entry name" value="CHOLINE TRANSPORTER-LIKE (SLC FAMILY 44)"/>
    <property type="match status" value="1"/>
</dbReference>
<proteinExistence type="inferred from homology"/>
<dbReference type="EMBL" id="GL378348">
    <property type="protein sequence ID" value="EFJ46829.1"/>
    <property type="molecule type" value="Genomic_DNA"/>
</dbReference>
<feature type="transmembrane region" description="Helical" evidence="7">
    <location>
        <begin position="530"/>
        <end position="557"/>
    </location>
</feature>
<comment type="similarity">
    <text evidence="2 7">Belongs to the CTL (choline transporter-like) family.</text>
</comment>
<dbReference type="GeneID" id="9617258"/>
<name>D8U0A8_VOLCA</name>
<dbReference type="OrthoDB" id="420519at2759"/>
<dbReference type="eggNOG" id="KOG1362">
    <property type="taxonomic scope" value="Eukaryota"/>
</dbReference>
<feature type="transmembrane region" description="Helical" evidence="7">
    <location>
        <begin position="361"/>
        <end position="383"/>
    </location>
</feature>
<keyword evidence="4 7" id="KW-1133">Transmembrane helix</keyword>
<organism evidence="9">
    <name type="scientific">Volvox carteri f. nagariensis</name>
    <dbReference type="NCBI Taxonomy" id="3068"/>
    <lineage>
        <taxon>Eukaryota</taxon>
        <taxon>Viridiplantae</taxon>
        <taxon>Chlorophyta</taxon>
        <taxon>core chlorophytes</taxon>
        <taxon>Chlorophyceae</taxon>
        <taxon>CS clade</taxon>
        <taxon>Chlamydomonadales</taxon>
        <taxon>Volvocaceae</taxon>
        <taxon>Volvox</taxon>
    </lineage>
</organism>
<dbReference type="PANTHER" id="PTHR12385:SF14">
    <property type="entry name" value="CHOLINE TRANSPORTER-LIKE 2"/>
    <property type="match status" value="1"/>
</dbReference>
<dbReference type="RefSeq" id="XP_002952038.1">
    <property type="nucleotide sequence ID" value="XM_002951992.1"/>
</dbReference>
<dbReference type="Pfam" id="PF04515">
    <property type="entry name" value="Choline_transpo"/>
    <property type="match status" value="1"/>
</dbReference>
<dbReference type="GO" id="GO:0022857">
    <property type="term" value="F:transmembrane transporter activity"/>
    <property type="evidence" value="ECO:0007669"/>
    <property type="project" value="UniProtKB-UniRule"/>
</dbReference>
<evidence type="ECO:0000256" key="3">
    <source>
        <dbReference type="ARBA" id="ARBA00022692"/>
    </source>
</evidence>
<keyword evidence="3 7" id="KW-0812">Transmembrane</keyword>
<evidence type="ECO:0000256" key="6">
    <source>
        <dbReference type="ARBA" id="ARBA00023180"/>
    </source>
</evidence>